<dbReference type="InterPro" id="IPR042245">
    <property type="entry name" value="Tgt2/MlaC_sf"/>
</dbReference>
<dbReference type="InterPro" id="IPR008869">
    <property type="entry name" value="MlaC/ttg2D"/>
</dbReference>
<dbReference type="Gene3D" id="3.10.450.710">
    <property type="entry name" value="Tgt2/MlaC"/>
    <property type="match status" value="1"/>
</dbReference>
<reference evidence="2 3" key="1">
    <citation type="submission" date="2023-11" db="EMBL/GenBank/DDBJ databases">
        <title>A Novel Polar Bacteriovorax (B. antarcticus) Isolated from the Biocrust in Antarctica.</title>
        <authorList>
            <person name="Mun W."/>
            <person name="Choi S.Y."/>
            <person name="Mitchell R.J."/>
        </authorList>
    </citation>
    <scope>NUCLEOTIDE SEQUENCE [LARGE SCALE GENOMIC DNA]</scope>
    <source>
        <strain evidence="2 3">PP10</strain>
    </source>
</reference>
<dbReference type="PANTHER" id="PTHR36573:SF1">
    <property type="entry name" value="INTERMEMBRANE PHOSPHOLIPID TRANSPORT SYSTEM BINDING PROTEIN MLAC"/>
    <property type="match status" value="1"/>
</dbReference>
<keyword evidence="1" id="KW-0732">Signal</keyword>
<comment type="caution">
    <text evidence="2">The sequence shown here is derived from an EMBL/GenBank/DDBJ whole genome shotgun (WGS) entry which is preliminary data.</text>
</comment>
<dbReference type="EMBL" id="JAYGJQ010000001">
    <property type="protein sequence ID" value="MEA9355832.1"/>
    <property type="molecule type" value="Genomic_DNA"/>
</dbReference>
<dbReference type="RefSeq" id="WP_323575461.1">
    <property type="nucleotide sequence ID" value="NZ_JAYGJQ010000001.1"/>
</dbReference>
<sequence length="190" mass="21212">MKLFFTLLLLLPVFVKAQTSADVAPEALIQNIFTLAQKENPLNNPKLKSELDGNFDFKQMSLNILGAEAKKRSTSDLQWFETSIKEIITKTVYPKAPEFLKGVKITYGSTLVDGTKATVPSTVAKKGEKTDVSYSLVKSTSGWKVIDVSIDEESWVKTINDKMNKALKEKGWNGVKELLNNRLKALNKKT</sequence>
<proteinExistence type="predicted"/>
<feature type="signal peptide" evidence="1">
    <location>
        <begin position="1"/>
        <end position="17"/>
    </location>
</feature>
<evidence type="ECO:0000256" key="1">
    <source>
        <dbReference type="SAM" id="SignalP"/>
    </source>
</evidence>
<evidence type="ECO:0000313" key="2">
    <source>
        <dbReference type="EMBL" id="MEA9355832.1"/>
    </source>
</evidence>
<name>A0ABU5VTA0_9BACT</name>
<evidence type="ECO:0000313" key="3">
    <source>
        <dbReference type="Proteomes" id="UP001302274"/>
    </source>
</evidence>
<gene>
    <name evidence="2" type="ORF">SHI21_06460</name>
</gene>
<dbReference type="Pfam" id="PF05494">
    <property type="entry name" value="MlaC"/>
    <property type="match status" value="1"/>
</dbReference>
<feature type="chain" id="PRO_5045804971" evidence="1">
    <location>
        <begin position="18"/>
        <end position="190"/>
    </location>
</feature>
<keyword evidence="3" id="KW-1185">Reference proteome</keyword>
<accession>A0ABU5VTA0</accession>
<organism evidence="2 3">
    <name type="scientific">Bacteriovorax antarcticus</name>
    <dbReference type="NCBI Taxonomy" id="3088717"/>
    <lineage>
        <taxon>Bacteria</taxon>
        <taxon>Pseudomonadati</taxon>
        <taxon>Bdellovibrionota</taxon>
        <taxon>Bacteriovoracia</taxon>
        <taxon>Bacteriovoracales</taxon>
        <taxon>Bacteriovoracaceae</taxon>
        <taxon>Bacteriovorax</taxon>
    </lineage>
</organism>
<dbReference type="PANTHER" id="PTHR36573">
    <property type="entry name" value="INTERMEMBRANE PHOSPHOLIPID TRANSPORT SYSTEM BINDING PROTEIN MLAC"/>
    <property type="match status" value="1"/>
</dbReference>
<protein>
    <submittedName>
        <fullName evidence="2">ABC transporter substrate-binding protein</fullName>
    </submittedName>
</protein>
<dbReference type="Proteomes" id="UP001302274">
    <property type="component" value="Unassembled WGS sequence"/>
</dbReference>